<feature type="region of interest" description="Disordered" evidence="1">
    <location>
        <begin position="172"/>
        <end position="197"/>
    </location>
</feature>
<keyword evidence="3" id="KW-1185">Reference proteome</keyword>
<accession>A0AAJ0BU13</accession>
<dbReference type="Proteomes" id="UP001244011">
    <property type="component" value="Unassembled WGS sequence"/>
</dbReference>
<gene>
    <name evidence="2" type="ORF">QBC33DRAFT_572924</name>
</gene>
<evidence type="ECO:0008006" key="4">
    <source>
        <dbReference type="Google" id="ProtNLM"/>
    </source>
</evidence>
<proteinExistence type="predicted"/>
<evidence type="ECO:0000313" key="3">
    <source>
        <dbReference type="Proteomes" id="UP001244011"/>
    </source>
</evidence>
<organism evidence="2 3">
    <name type="scientific">Phialemonium atrogriseum</name>
    <dbReference type="NCBI Taxonomy" id="1093897"/>
    <lineage>
        <taxon>Eukaryota</taxon>
        <taxon>Fungi</taxon>
        <taxon>Dikarya</taxon>
        <taxon>Ascomycota</taxon>
        <taxon>Pezizomycotina</taxon>
        <taxon>Sordariomycetes</taxon>
        <taxon>Sordariomycetidae</taxon>
        <taxon>Cephalothecales</taxon>
        <taxon>Cephalothecaceae</taxon>
        <taxon>Phialemonium</taxon>
    </lineage>
</organism>
<dbReference type="InterPro" id="IPR021833">
    <property type="entry name" value="DUF3425"/>
</dbReference>
<dbReference type="GeneID" id="85313864"/>
<dbReference type="EMBL" id="MU839023">
    <property type="protein sequence ID" value="KAK1763982.1"/>
    <property type="molecule type" value="Genomic_DNA"/>
</dbReference>
<sequence length="456" mass="50497">MTESDSGDIAPSTSARKRVRTVSNLTEEQIQHKRNVDRRAQRAFRQRTKDCISKLEEQFGQLQETCCEKEQELQSVREHNKALLQCLETVIDLVSSTVGQFRDDANTTVIPGSCSHALHAKVGHLRDGTHPPGTEKITGAEQTASMSPYLSSHDGHVTGRVSFETGNATYQVSPAASGRSEDSHNAQPGSHQLPVSTSDVSSFSLLDVQIAQSAMPEPHTEPFAAMPTPCSTAMANTPPYVPQIATVLPSHFPSTCPLDEILLDFLSSRRDMLSKGVSLESVAGPEKPTVKALFTAELATPVHPLSGIMSRVLSTFPCVGEPEKLAFFYLMCQTMRWQISPTKENYFAMPTWLRPTVTQIAVPHAIWIDNIPWPSVRDVLIENADKYPFEVFSEQYSQRVTVNWPFDVLDAVSDLDNEAVLHSIFEKHIRNLKNWTVSAEFRGCFPEVASLISSCE</sequence>
<dbReference type="SUPFAM" id="SSF57959">
    <property type="entry name" value="Leucine zipper domain"/>
    <property type="match status" value="1"/>
</dbReference>
<dbReference type="GO" id="GO:0003700">
    <property type="term" value="F:DNA-binding transcription factor activity"/>
    <property type="evidence" value="ECO:0007669"/>
    <property type="project" value="InterPro"/>
</dbReference>
<dbReference type="PANTHER" id="PTHR37012">
    <property type="entry name" value="B-ZIP TRANSCRIPTION FACTOR (EUROFUNG)-RELATED"/>
    <property type="match status" value="1"/>
</dbReference>
<feature type="region of interest" description="Disordered" evidence="1">
    <location>
        <begin position="1"/>
        <end position="20"/>
    </location>
</feature>
<dbReference type="Pfam" id="PF11905">
    <property type="entry name" value="DUF3425"/>
    <property type="match status" value="1"/>
</dbReference>
<dbReference type="RefSeq" id="XP_060280195.1">
    <property type="nucleotide sequence ID" value="XM_060430677.1"/>
</dbReference>
<protein>
    <recommendedName>
        <fullName evidence="4">BZIP domain-containing protein</fullName>
    </recommendedName>
</protein>
<feature type="compositionally biased region" description="Polar residues" evidence="1">
    <location>
        <begin position="185"/>
        <end position="197"/>
    </location>
</feature>
<evidence type="ECO:0000256" key="1">
    <source>
        <dbReference type="SAM" id="MobiDB-lite"/>
    </source>
</evidence>
<evidence type="ECO:0000313" key="2">
    <source>
        <dbReference type="EMBL" id="KAK1763982.1"/>
    </source>
</evidence>
<dbReference type="AlphaFoldDB" id="A0AAJ0BU13"/>
<comment type="caution">
    <text evidence="2">The sequence shown here is derived from an EMBL/GenBank/DDBJ whole genome shotgun (WGS) entry which is preliminary data.</text>
</comment>
<dbReference type="Gene3D" id="1.20.5.170">
    <property type="match status" value="1"/>
</dbReference>
<reference evidence="2" key="1">
    <citation type="submission" date="2023-06" db="EMBL/GenBank/DDBJ databases">
        <title>Genome-scale phylogeny and comparative genomics of the fungal order Sordariales.</title>
        <authorList>
            <consortium name="Lawrence Berkeley National Laboratory"/>
            <person name="Hensen N."/>
            <person name="Bonometti L."/>
            <person name="Westerberg I."/>
            <person name="Brannstrom I.O."/>
            <person name="Guillou S."/>
            <person name="Cros-Aarteil S."/>
            <person name="Calhoun S."/>
            <person name="Haridas S."/>
            <person name="Kuo A."/>
            <person name="Mondo S."/>
            <person name="Pangilinan J."/>
            <person name="Riley R."/>
            <person name="Labutti K."/>
            <person name="Andreopoulos B."/>
            <person name="Lipzen A."/>
            <person name="Chen C."/>
            <person name="Yanf M."/>
            <person name="Daum C."/>
            <person name="Ng V."/>
            <person name="Clum A."/>
            <person name="Steindorff A."/>
            <person name="Ohm R."/>
            <person name="Martin F."/>
            <person name="Silar P."/>
            <person name="Natvig D."/>
            <person name="Lalanne C."/>
            <person name="Gautier V."/>
            <person name="Ament-Velasquez S.L."/>
            <person name="Kruys A."/>
            <person name="Hutchinson M.I."/>
            <person name="Powell A.J."/>
            <person name="Barry K."/>
            <person name="Miller A.N."/>
            <person name="Grigoriev I.V."/>
            <person name="Debuchy R."/>
            <person name="Gladieux P."/>
            <person name="Thoren M.H."/>
            <person name="Johannesson H."/>
        </authorList>
    </citation>
    <scope>NUCLEOTIDE SEQUENCE</scope>
    <source>
        <strain evidence="2">8032-3</strain>
    </source>
</reference>
<name>A0AAJ0BU13_9PEZI</name>
<dbReference type="InterPro" id="IPR046347">
    <property type="entry name" value="bZIP_sf"/>
</dbReference>